<proteinExistence type="predicted"/>
<organism evidence="2 3">
    <name type="scientific">Enterococcus termitis</name>
    <dbReference type="NCBI Taxonomy" id="332950"/>
    <lineage>
        <taxon>Bacteria</taxon>
        <taxon>Bacillati</taxon>
        <taxon>Bacillota</taxon>
        <taxon>Bacilli</taxon>
        <taxon>Lactobacillales</taxon>
        <taxon>Enterococcaceae</taxon>
        <taxon>Enterococcus</taxon>
    </lineage>
</organism>
<dbReference type="AlphaFoldDB" id="A0A1E5GD89"/>
<reference evidence="3" key="1">
    <citation type="submission" date="2016-09" db="EMBL/GenBank/DDBJ databases">
        <authorList>
            <person name="Gulvik C.A."/>
        </authorList>
    </citation>
    <scope>NUCLEOTIDE SEQUENCE [LARGE SCALE GENOMIC DNA]</scope>
    <source>
        <strain evidence="3">LMG 8895</strain>
    </source>
</reference>
<dbReference type="EMBL" id="MIJY01000043">
    <property type="protein sequence ID" value="OEG10664.1"/>
    <property type="molecule type" value="Genomic_DNA"/>
</dbReference>
<gene>
    <name evidence="2" type="ORF">BCR25_09385</name>
</gene>
<dbReference type="OrthoDB" id="2192310at2"/>
<feature type="signal peptide" evidence="1">
    <location>
        <begin position="1"/>
        <end position="30"/>
    </location>
</feature>
<dbReference type="RefSeq" id="WP_069664445.1">
    <property type="nucleotide sequence ID" value="NZ_JBHUJJ010000001.1"/>
</dbReference>
<name>A0A1E5GD89_9ENTE</name>
<comment type="caution">
    <text evidence="2">The sequence shown here is derived from an EMBL/GenBank/DDBJ whole genome shotgun (WGS) entry which is preliminary data.</text>
</comment>
<evidence type="ECO:0000313" key="3">
    <source>
        <dbReference type="Proteomes" id="UP000095094"/>
    </source>
</evidence>
<keyword evidence="3" id="KW-1185">Reference proteome</keyword>
<protein>
    <recommendedName>
        <fullName evidence="4">WxL domain-containing protein</fullName>
    </recommendedName>
</protein>
<evidence type="ECO:0008006" key="4">
    <source>
        <dbReference type="Google" id="ProtNLM"/>
    </source>
</evidence>
<sequence length="886" mass="98162">MQIMRKLLIGSASLVCMVSTGLFFTITADANENTEVYGPIKTSDMYSDPTLDGWVDATRQFTSGGLSSTIIDSTNTIVVSEYPRREAYISNTLYGGGRAKPAAAMDILAMLSARRIDLPYIAFYPVSTTSSGLSSYNRAELGRDHNVGNLYTKDMTSLGLVTAINRDLGTLEEISTEAPAGGNIVKDDTFKVYRKSLSWIGNSSNSASMYIYQAKIHGQYPIEVKMTYLPNEASGMVRVMYDITNLGTEPIPDFMLGFNYYLAAAENSYVNQNYTPLKRAGVSYLGGNQGVYTTAHNDTFRGEVYPNINQDGAANWAAWAEPNTAAASKRDLSMFMKGFTDPTNIDSTGDEVGGQLPKTSISSATDTTLPIISMKWTPKTLEVGETRRHTWGFAPEVKTLAPRLMVEDNQLEYEPAVGNENNAFVNLNWRNYNDDDTTTLYYRFSEDEAWIKEELTQYPNSNLVGTNMSHTLGLKLAPDKDYNVEFKLTGTPKGEDSTIIPVHFKFKVPDPKIESKAIVKEGAKEVTDLYPGGDFSYEYSLKMTQLYSTYTNPEFTLPLNTKLINQASIKNIKLTKVGGETVAGSFSVADGKIKVKLENSITMDDQLKLTFDATIIDDEGLVGQTLTLQPEITGFVGALADNRAYAIPKEEIGSLTLPIKEGMADVEIRFVDETGVTKLHEPIILSKKIGTTIDLTKEQEILDAIQAVEDKRYELDVDKKPAGETAVPVEKGNAGYTYPFKGVLMFKSTPSTINFGVQRPSVTQTINTDDVKYDMPFVVWDNRQAKKTWRLKASLEKPLTSIDGKNSLPYAIRYKKSKDSVPVPLSEESLVVLSQQHEAQVNEYDVSKGWENKETGLELNVFKNQIASKLGEYSTTVVWELEDVPF</sequence>
<dbReference type="Proteomes" id="UP000095094">
    <property type="component" value="Unassembled WGS sequence"/>
</dbReference>
<accession>A0A1E5GD89</accession>
<feature type="chain" id="PRO_5009177319" description="WxL domain-containing protein" evidence="1">
    <location>
        <begin position="31"/>
        <end position="886"/>
    </location>
</feature>
<keyword evidence="1" id="KW-0732">Signal</keyword>
<evidence type="ECO:0000256" key="1">
    <source>
        <dbReference type="SAM" id="SignalP"/>
    </source>
</evidence>
<evidence type="ECO:0000313" key="2">
    <source>
        <dbReference type="EMBL" id="OEG10664.1"/>
    </source>
</evidence>